<dbReference type="RefSeq" id="XP_022246212.1">
    <property type="nucleotide sequence ID" value="XM_022390504.1"/>
</dbReference>
<feature type="domain" description="C-type lectin" evidence="2">
    <location>
        <begin position="66"/>
        <end position="171"/>
    </location>
</feature>
<accession>A0ABM1SRF6</accession>
<dbReference type="PROSITE" id="PS00615">
    <property type="entry name" value="C_TYPE_LECTIN_1"/>
    <property type="match status" value="1"/>
</dbReference>
<dbReference type="Gene3D" id="3.10.100.10">
    <property type="entry name" value="Mannose-Binding Protein A, subunit A"/>
    <property type="match status" value="1"/>
</dbReference>
<dbReference type="Proteomes" id="UP000694941">
    <property type="component" value="Unplaced"/>
</dbReference>
<dbReference type="InterPro" id="IPR050801">
    <property type="entry name" value="Ca-Dep_Lectins_ImmuneDev"/>
</dbReference>
<evidence type="ECO:0000256" key="1">
    <source>
        <dbReference type="ARBA" id="ARBA00023157"/>
    </source>
</evidence>
<dbReference type="PANTHER" id="PTHR22801:SF63">
    <property type="entry name" value="C-TYPE LECTIN DOMAIN-CONTAINING PROTEIN"/>
    <property type="match status" value="1"/>
</dbReference>
<evidence type="ECO:0000313" key="4">
    <source>
        <dbReference type="RefSeq" id="XP_022246212.1"/>
    </source>
</evidence>
<dbReference type="SMART" id="SM00034">
    <property type="entry name" value="CLECT"/>
    <property type="match status" value="1"/>
</dbReference>
<keyword evidence="1" id="KW-1015">Disulfide bond</keyword>
<dbReference type="Pfam" id="PF00059">
    <property type="entry name" value="Lectin_C"/>
    <property type="match status" value="1"/>
</dbReference>
<dbReference type="SUPFAM" id="SSF56436">
    <property type="entry name" value="C-type lectin-like"/>
    <property type="match status" value="1"/>
</dbReference>
<dbReference type="InterPro" id="IPR001304">
    <property type="entry name" value="C-type_lectin-like"/>
</dbReference>
<name>A0ABM1SRF6_LIMPO</name>
<dbReference type="PROSITE" id="PS50041">
    <property type="entry name" value="C_TYPE_LECTIN_2"/>
    <property type="match status" value="1"/>
</dbReference>
<evidence type="ECO:0000313" key="3">
    <source>
        <dbReference type="Proteomes" id="UP000694941"/>
    </source>
</evidence>
<dbReference type="InterPro" id="IPR016186">
    <property type="entry name" value="C-type_lectin-like/link_sf"/>
</dbReference>
<dbReference type="InterPro" id="IPR018378">
    <property type="entry name" value="C-type_lectin_CS"/>
</dbReference>
<organism evidence="3 4">
    <name type="scientific">Limulus polyphemus</name>
    <name type="common">Atlantic horseshoe crab</name>
    <dbReference type="NCBI Taxonomy" id="6850"/>
    <lineage>
        <taxon>Eukaryota</taxon>
        <taxon>Metazoa</taxon>
        <taxon>Ecdysozoa</taxon>
        <taxon>Arthropoda</taxon>
        <taxon>Chelicerata</taxon>
        <taxon>Merostomata</taxon>
        <taxon>Xiphosura</taxon>
        <taxon>Limulidae</taxon>
        <taxon>Limulus</taxon>
    </lineage>
</organism>
<dbReference type="GeneID" id="111086682"/>
<protein>
    <submittedName>
        <fullName evidence="4">Hepatic lectin-like isoform X2</fullName>
    </submittedName>
</protein>
<dbReference type="CDD" id="cd00037">
    <property type="entry name" value="CLECT"/>
    <property type="match status" value="1"/>
</dbReference>
<reference evidence="4" key="1">
    <citation type="submission" date="2025-08" db="UniProtKB">
        <authorList>
            <consortium name="RefSeq"/>
        </authorList>
    </citation>
    <scope>IDENTIFICATION</scope>
    <source>
        <tissue evidence="4">Muscle</tissue>
    </source>
</reference>
<gene>
    <name evidence="4" type="primary">LOC111086682</name>
</gene>
<proteinExistence type="predicted"/>
<dbReference type="PANTHER" id="PTHR22801">
    <property type="entry name" value="LITHOSTATHINE"/>
    <property type="match status" value="1"/>
</dbReference>
<dbReference type="InterPro" id="IPR016187">
    <property type="entry name" value="CTDL_fold"/>
</dbReference>
<keyword evidence="3" id="KW-1185">Reference proteome</keyword>
<sequence>MRSALLGYGNAIRVIAKSYFSVRELVRTGHAVTGDTVLRKRLIYVTLMGLDVTAGSGSVDQLVKCLSDSKMMWNQSKAACEEEGAHLAVVPDSATNDFLKHLINTTYEGFPSSHWIGVKRLKECNYTTIHGFTDWAPGQPVCNYDCVHLWSASNLMWDDTDCKHLFNYICEITFF</sequence>
<evidence type="ECO:0000259" key="2">
    <source>
        <dbReference type="PROSITE" id="PS50041"/>
    </source>
</evidence>